<dbReference type="InterPro" id="IPR036736">
    <property type="entry name" value="ACP-like_sf"/>
</dbReference>
<evidence type="ECO:0000256" key="4">
    <source>
        <dbReference type="ARBA" id="ARBA00022553"/>
    </source>
</evidence>
<dbReference type="Gene3D" id="3.40.50.850">
    <property type="entry name" value="Isochorismatase-like"/>
    <property type="match status" value="1"/>
</dbReference>
<dbReference type="Proteomes" id="UP000192656">
    <property type="component" value="Unassembled WGS sequence"/>
</dbReference>
<keyword evidence="4 7" id="KW-0597">Phosphoprotein</keyword>
<reference evidence="9 10" key="1">
    <citation type="submission" date="2017-04" db="EMBL/GenBank/DDBJ databases">
        <authorList>
            <person name="Afonso C.L."/>
            <person name="Miller P.J."/>
            <person name="Scott M.A."/>
            <person name="Spackman E."/>
            <person name="Goraichik I."/>
            <person name="Dimitrov K.M."/>
            <person name="Suarez D.L."/>
            <person name="Swayne D.E."/>
        </authorList>
    </citation>
    <scope>NUCLEOTIDE SEQUENCE [LARGE SCALE GENOMIC DNA]</scope>
    <source>
        <strain evidence="9 10">CGMCC 1.10972</strain>
    </source>
</reference>
<dbReference type="PANTHER" id="PTHR43540:SF3">
    <property type="entry name" value="ENTEROBACTIN SYNTHASE COMPONENT B"/>
    <property type="match status" value="1"/>
</dbReference>
<evidence type="ECO:0000256" key="1">
    <source>
        <dbReference type="ARBA" id="ARBA00004924"/>
    </source>
</evidence>
<dbReference type="PROSITE" id="PS00012">
    <property type="entry name" value="PHOSPHOPANTETHEINE"/>
    <property type="match status" value="1"/>
</dbReference>
<evidence type="ECO:0000313" key="9">
    <source>
        <dbReference type="EMBL" id="SMC63323.1"/>
    </source>
</evidence>
<evidence type="ECO:0000259" key="8">
    <source>
        <dbReference type="PROSITE" id="PS50075"/>
    </source>
</evidence>
<dbReference type="GO" id="GO:0016829">
    <property type="term" value="F:lyase activity"/>
    <property type="evidence" value="ECO:0007669"/>
    <property type="project" value="UniProtKB-KW"/>
</dbReference>
<comment type="catalytic activity">
    <reaction evidence="6">
        <text>isochorismate + H2O = (2S,3S)-2,3-dihydroxy-2,3-dihydrobenzoate + pyruvate</text>
        <dbReference type="Rhea" id="RHEA:11112"/>
        <dbReference type="ChEBI" id="CHEBI:15361"/>
        <dbReference type="ChEBI" id="CHEBI:15377"/>
        <dbReference type="ChEBI" id="CHEBI:29780"/>
        <dbReference type="ChEBI" id="CHEBI:58764"/>
        <dbReference type="EC" id="3.3.2.1"/>
    </reaction>
</comment>
<dbReference type="EC" id="3.3.2.1" evidence="2"/>
<dbReference type="CDD" id="cd01013">
    <property type="entry name" value="isochorismatase"/>
    <property type="match status" value="1"/>
</dbReference>
<keyword evidence="5" id="KW-0378">Hydrolase</keyword>
<organism evidence="9 10">
    <name type="scientific">Fulvimarina manganoxydans</name>
    <dbReference type="NCBI Taxonomy" id="937218"/>
    <lineage>
        <taxon>Bacteria</taxon>
        <taxon>Pseudomonadati</taxon>
        <taxon>Pseudomonadota</taxon>
        <taxon>Alphaproteobacteria</taxon>
        <taxon>Hyphomicrobiales</taxon>
        <taxon>Aurantimonadaceae</taxon>
        <taxon>Fulvimarina</taxon>
    </lineage>
</organism>
<dbReference type="Gene3D" id="1.10.1200.10">
    <property type="entry name" value="ACP-like"/>
    <property type="match status" value="1"/>
</dbReference>
<evidence type="ECO:0000256" key="2">
    <source>
        <dbReference type="ARBA" id="ARBA00012100"/>
    </source>
</evidence>
<evidence type="ECO:0000313" key="10">
    <source>
        <dbReference type="Proteomes" id="UP000192656"/>
    </source>
</evidence>
<feature type="modified residue" description="O-(pantetheine 4'-phosphoryl)serine" evidence="7">
    <location>
        <position position="248"/>
    </location>
</feature>
<dbReference type="InterPro" id="IPR036380">
    <property type="entry name" value="Isochorismatase-like_sf"/>
</dbReference>
<dbReference type="InterPro" id="IPR006162">
    <property type="entry name" value="Ppantetheine_attach_site"/>
</dbReference>
<dbReference type="Pfam" id="PF00550">
    <property type="entry name" value="PP-binding"/>
    <property type="match status" value="1"/>
</dbReference>
<comment type="pathway">
    <text evidence="1">Siderophore biosynthesis.</text>
</comment>
<dbReference type="SUPFAM" id="SSF52499">
    <property type="entry name" value="Isochorismatase-like hydrolases"/>
    <property type="match status" value="1"/>
</dbReference>
<proteinExistence type="predicted"/>
<dbReference type="Pfam" id="PF00857">
    <property type="entry name" value="Isochorismatase"/>
    <property type="match status" value="1"/>
</dbReference>
<keyword evidence="10" id="KW-1185">Reference proteome</keyword>
<keyword evidence="9" id="KW-0456">Lyase</keyword>
<dbReference type="SUPFAM" id="SSF47336">
    <property type="entry name" value="ACP-like"/>
    <property type="match status" value="1"/>
</dbReference>
<dbReference type="GO" id="GO:0008908">
    <property type="term" value="F:isochorismatase activity"/>
    <property type="evidence" value="ECO:0007669"/>
    <property type="project" value="UniProtKB-EC"/>
</dbReference>
<dbReference type="PROSITE" id="PS50075">
    <property type="entry name" value="CARRIER"/>
    <property type="match status" value="1"/>
</dbReference>
<dbReference type="InterPro" id="IPR000868">
    <property type="entry name" value="Isochorismatase-like_dom"/>
</dbReference>
<evidence type="ECO:0000256" key="5">
    <source>
        <dbReference type="ARBA" id="ARBA00022801"/>
    </source>
</evidence>
<dbReference type="InterPro" id="IPR009081">
    <property type="entry name" value="PP-bd_ACP"/>
</dbReference>
<evidence type="ECO:0000256" key="6">
    <source>
        <dbReference type="ARBA" id="ARBA00048590"/>
    </source>
</evidence>
<sequence>MTIPTIATYAMPQPAEFPKNKTAWQPEPDRAVFLIHDMQRYFLRFYDADCDLVRNLIANLAAVKGWCAANGVPVVYTAQPHDQPASDRALLNDMWGPGLTKADPALQSVVAGLEPGDGDIVLTKWRYSAFQRSNLKAMMAEWGRDQLLIGGVYAHIGCMVTALDAFMNDIQPFVIGDALADFSRAEHEMALTYVATRCGALVDTAALVGAGEEKTLGDWLEARILSLIEDETDAIDETENLIMYGLDSIAVMTIAAELKARGVSVGFDELARIPTLAAWRELIDKKRTQSLAA</sequence>
<protein>
    <recommendedName>
        <fullName evidence="2">isochorismatase</fullName>
        <ecNumber evidence="2">3.3.2.1</ecNumber>
    </recommendedName>
</protein>
<dbReference type="EMBL" id="FWXR01000005">
    <property type="protein sequence ID" value="SMC63323.1"/>
    <property type="molecule type" value="Genomic_DNA"/>
</dbReference>
<accession>A0A1W2ARJ9</accession>
<evidence type="ECO:0000256" key="7">
    <source>
        <dbReference type="PIRSR" id="PIRSR001111-50"/>
    </source>
</evidence>
<gene>
    <name evidence="9" type="ORF">SAMN06297251_10533</name>
</gene>
<keyword evidence="3 7" id="KW-0596">Phosphopantetheine</keyword>
<dbReference type="AlphaFoldDB" id="A0A1W2ARJ9"/>
<dbReference type="PIRSF" id="PIRSF001111">
    <property type="entry name" value="Isochorismatase"/>
    <property type="match status" value="1"/>
</dbReference>
<comment type="cofactor">
    <cofactor evidence="7">
        <name>pantetheine 4'-phosphate</name>
        <dbReference type="ChEBI" id="CHEBI:47942"/>
    </cofactor>
    <text evidence="7">Binds 1 phosphopantetheine covalently.</text>
</comment>
<dbReference type="OrthoDB" id="8477867at2"/>
<dbReference type="PANTHER" id="PTHR43540">
    <property type="entry name" value="PEROXYUREIDOACRYLATE/UREIDOACRYLATE AMIDOHYDROLASE-RELATED"/>
    <property type="match status" value="1"/>
</dbReference>
<dbReference type="PRINTS" id="PR01398">
    <property type="entry name" value="ISCHRISMTASE"/>
</dbReference>
<name>A0A1W2ARJ9_9HYPH</name>
<evidence type="ECO:0000256" key="3">
    <source>
        <dbReference type="ARBA" id="ARBA00022450"/>
    </source>
</evidence>
<dbReference type="InterPro" id="IPR050272">
    <property type="entry name" value="Isochorismatase-like_hydrls"/>
</dbReference>
<feature type="domain" description="Carrier" evidence="8">
    <location>
        <begin position="211"/>
        <end position="287"/>
    </location>
</feature>
<dbReference type="RefSeq" id="WP_084409474.1">
    <property type="nucleotide sequence ID" value="NZ_FWXR01000005.1"/>
</dbReference>
<dbReference type="STRING" id="937218.SAMN06297251_10533"/>
<dbReference type="InterPro" id="IPR016291">
    <property type="entry name" value="Isochorismatase"/>
</dbReference>